<protein>
    <submittedName>
        <fullName evidence="1">Uncharacterized protein</fullName>
    </submittedName>
</protein>
<dbReference type="AlphaFoldDB" id="A0A7J6VUG6"/>
<gene>
    <name evidence="1" type="ORF">FRX31_021666</name>
</gene>
<name>A0A7J6VUG6_THATH</name>
<reference evidence="1 2" key="1">
    <citation type="submission" date="2020-06" db="EMBL/GenBank/DDBJ databases">
        <title>Transcriptomic and genomic resources for Thalictrum thalictroides and T. hernandezii: Facilitating candidate gene discovery in an emerging model plant lineage.</title>
        <authorList>
            <person name="Arias T."/>
            <person name="Riano-Pachon D.M."/>
            <person name="Di Stilio V.S."/>
        </authorList>
    </citation>
    <scope>NUCLEOTIDE SEQUENCE [LARGE SCALE GENOMIC DNA]</scope>
    <source>
        <strain evidence="2">cv. WT478/WT964</strain>
        <tissue evidence="1">Leaves</tissue>
    </source>
</reference>
<dbReference type="Proteomes" id="UP000554482">
    <property type="component" value="Unassembled WGS sequence"/>
</dbReference>
<comment type="caution">
    <text evidence="1">The sequence shown here is derived from an EMBL/GenBank/DDBJ whole genome shotgun (WGS) entry which is preliminary data.</text>
</comment>
<proteinExistence type="predicted"/>
<dbReference type="EMBL" id="JABWDY010026377">
    <property type="protein sequence ID" value="KAF5188746.1"/>
    <property type="molecule type" value="Genomic_DNA"/>
</dbReference>
<evidence type="ECO:0000313" key="2">
    <source>
        <dbReference type="Proteomes" id="UP000554482"/>
    </source>
</evidence>
<organism evidence="1 2">
    <name type="scientific">Thalictrum thalictroides</name>
    <name type="common">Rue-anemone</name>
    <name type="synonym">Anemone thalictroides</name>
    <dbReference type="NCBI Taxonomy" id="46969"/>
    <lineage>
        <taxon>Eukaryota</taxon>
        <taxon>Viridiplantae</taxon>
        <taxon>Streptophyta</taxon>
        <taxon>Embryophyta</taxon>
        <taxon>Tracheophyta</taxon>
        <taxon>Spermatophyta</taxon>
        <taxon>Magnoliopsida</taxon>
        <taxon>Ranunculales</taxon>
        <taxon>Ranunculaceae</taxon>
        <taxon>Thalictroideae</taxon>
        <taxon>Thalictrum</taxon>
    </lineage>
</organism>
<sequence>MQGNDQWRTYAWQRFVLDRTGPVQLPIITADGQLIDIEHGKYFATGGYLQYGPRLEEWFRSFRSTGRDTADDLSACSNYNELISIEDGAFREESIGLNSYWLRSDSQMGISYLRRAFCRFLRTNDIDVAVRPFKVKFKAPVQRVLGLYVKSKSFPRLVKIPGLENMLADYLARNAPWAFGGMFTECKWYPSFLPSYKARYDRRSICLQ</sequence>
<evidence type="ECO:0000313" key="1">
    <source>
        <dbReference type="EMBL" id="KAF5188746.1"/>
    </source>
</evidence>
<keyword evidence="2" id="KW-1185">Reference proteome</keyword>
<accession>A0A7J6VUG6</accession>